<evidence type="ECO:0000313" key="9">
    <source>
        <dbReference type="Proteomes" id="UP000785200"/>
    </source>
</evidence>
<dbReference type="GO" id="GO:0005634">
    <property type="term" value="C:nucleus"/>
    <property type="evidence" value="ECO:0007669"/>
    <property type="project" value="TreeGrafter"/>
</dbReference>
<evidence type="ECO:0000256" key="2">
    <source>
        <dbReference type="ARBA" id="ARBA00022833"/>
    </source>
</evidence>
<name>A0A9P7AZA6_9HELO</name>
<keyword evidence="1" id="KW-0479">Metal-binding</keyword>
<dbReference type="GO" id="GO:0008270">
    <property type="term" value="F:zinc ion binding"/>
    <property type="evidence" value="ECO:0007669"/>
    <property type="project" value="InterPro"/>
</dbReference>
<keyword evidence="3" id="KW-0805">Transcription regulation</keyword>
<evidence type="ECO:0000259" key="7">
    <source>
        <dbReference type="PROSITE" id="PS50048"/>
    </source>
</evidence>
<feature type="domain" description="Zn(2)-C6 fungal-type" evidence="7">
    <location>
        <begin position="17"/>
        <end position="47"/>
    </location>
</feature>
<dbReference type="GO" id="GO:0000978">
    <property type="term" value="F:RNA polymerase II cis-regulatory region sequence-specific DNA binding"/>
    <property type="evidence" value="ECO:0007669"/>
    <property type="project" value="TreeGrafter"/>
</dbReference>
<dbReference type="InterPro" id="IPR007219">
    <property type="entry name" value="XnlR_reg_dom"/>
</dbReference>
<dbReference type="Proteomes" id="UP000785200">
    <property type="component" value="Unassembled WGS sequence"/>
</dbReference>
<dbReference type="PANTHER" id="PTHR31944:SF131">
    <property type="entry name" value="HEME-RESPONSIVE ZINC FINGER TRANSCRIPTION FACTOR HAP1"/>
    <property type="match status" value="1"/>
</dbReference>
<dbReference type="PROSITE" id="PS50048">
    <property type="entry name" value="ZN2_CY6_FUNGAL_2"/>
    <property type="match status" value="1"/>
</dbReference>
<dbReference type="SUPFAM" id="SSF57701">
    <property type="entry name" value="Zn2/Cys6 DNA-binding domain"/>
    <property type="match status" value="1"/>
</dbReference>
<evidence type="ECO:0000256" key="5">
    <source>
        <dbReference type="ARBA" id="ARBA00023163"/>
    </source>
</evidence>
<dbReference type="GO" id="GO:0006351">
    <property type="term" value="P:DNA-templated transcription"/>
    <property type="evidence" value="ECO:0007669"/>
    <property type="project" value="InterPro"/>
</dbReference>
<accession>A0A9P7AZA6</accession>
<dbReference type="Pfam" id="PF04082">
    <property type="entry name" value="Fungal_trans"/>
    <property type="match status" value="1"/>
</dbReference>
<evidence type="ECO:0000313" key="8">
    <source>
        <dbReference type="EMBL" id="KAG0650849.1"/>
    </source>
</evidence>
<evidence type="ECO:0000256" key="6">
    <source>
        <dbReference type="ARBA" id="ARBA00023242"/>
    </source>
</evidence>
<dbReference type="CDD" id="cd00067">
    <property type="entry name" value="GAL4"/>
    <property type="match status" value="1"/>
</dbReference>
<dbReference type="SMART" id="SM00066">
    <property type="entry name" value="GAL4"/>
    <property type="match status" value="1"/>
</dbReference>
<dbReference type="GO" id="GO:0001228">
    <property type="term" value="F:DNA-binding transcription activator activity, RNA polymerase II-specific"/>
    <property type="evidence" value="ECO:0007669"/>
    <property type="project" value="TreeGrafter"/>
</dbReference>
<dbReference type="PROSITE" id="PS00463">
    <property type="entry name" value="ZN2_CY6_FUNGAL_1"/>
    <property type="match status" value="1"/>
</dbReference>
<organism evidence="8 9">
    <name type="scientific">Hyphodiscus hymeniophilus</name>
    <dbReference type="NCBI Taxonomy" id="353542"/>
    <lineage>
        <taxon>Eukaryota</taxon>
        <taxon>Fungi</taxon>
        <taxon>Dikarya</taxon>
        <taxon>Ascomycota</taxon>
        <taxon>Pezizomycotina</taxon>
        <taxon>Leotiomycetes</taxon>
        <taxon>Helotiales</taxon>
        <taxon>Hyphodiscaceae</taxon>
        <taxon>Hyphodiscus</taxon>
    </lineage>
</organism>
<dbReference type="CDD" id="cd12148">
    <property type="entry name" value="fungal_TF_MHR"/>
    <property type="match status" value="1"/>
</dbReference>
<gene>
    <name evidence="8" type="ORF">D0Z07_2322</name>
</gene>
<keyword evidence="5" id="KW-0804">Transcription</keyword>
<dbReference type="Pfam" id="PF00172">
    <property type="entry name" value="Zn_clus"/>
    <property type="match status" value="1"/>
</dbReference>
<reference evidence="8" key="1">
    <citation type="submission" date="2019-07" db="EMBL/GenBank/DDBJ databases">
        <title>Hyphodiscus hymeniophilus genome sequencing and assembly.</title>
        <authorList>
            <person name="Kramer G."/>
            <person name="Nodwell J."/>
        </authorList>
    </citation>
    <scope>NUCLEOTIDE SEQUENCE</scope>
    <source>
        <strain evidence="8">ATCC 34498</strain>
    </source>
</reference>
<protein>
    <submittedName>
        <fullName evidence="8">Transcription factor</fullName>
    </submittedName>
</protein>
<comment type="caution">
    <text evidence="8">The sequence shown here is derived from an EMBL/GenBank/DDBJ whole genome shotgun (WGS) entry which is preliminary data.</text>
</comment>
<sequence>MSESVPTPRKRRRPALSCVECRRRKIKCDRNDPCTQCTQSKSASCTYKDGYPGYTNGHAAKAKSPVTFFGPAQHNVPFVSDSINLDRAQAHGSTPRTVPLFVDSHSNSTTLYSPSPDDPPPEHDVQILSDRVSKLEKNLNTISPRNLDPSWTSFSTKNSQDFFGQASKVPVPGLRGAVSKTRLFGQSHWMSSFEHFKKISNFRNGDYIDTNPMRHAIKTSEIKTLLEKCKTMARAAKAERPNMWHVDASYRDSVPSRELSDKLVHLYLRNFESTHRILHIPTFEKEYEDYWKDPQNAAVGFLIKLLLVAAIGTVFYQEADFHYVRSLAQQWVYAAQSWISEPFEKGRLNLSGLQVHCLILIARQTTGVGGDLVWISVGSLVRMAITMGFHRDPRLFPRMTVLHAELRRRLWATVLEMAVMSSFDSGNPALISPSDWDTDPPSNINDSEINETTTEAPVSKPCEVYTQASLQIQLLKSLHTRLEISKLITDFRFQPAYDDILRLGTEMQSHGRSSLLLAQSIPPDSLKPNNFQRNLLDTPIRRVLLALHFPFAIKARLDPRFYFSRKVSLDAAITILTYPCTSSPSSPHSLDGEQDDYTRLKLVGAGYFKELLIYACIIVQLELITQLEEESPMMRNELERHSREPLKAYIAYMIELTKRRVSLGENNIKGHLFLSAVSAQIDALEKGEDPDPLIAEAAKRSAEVCYGMLKQRTKKPPSSIVMDEVIARSQDEKESSLYGYGSGNLGGQMEFGTDMDHEFAFEYLMPDANVNFDIPESWLFEGWEEHHEW</sequence>
<proteinExistence type="predicted"/>
<dbReference type="InterPro" id="IPR036864">
    <property type="entry name" value="Zn2-C6_fun-type_DNA-bd_sf"/>
</dbReference>
<dbReference type="SMART" id="SM00906">
    <property type="entry name" value="Fungal_trans"/>
    <property type="match status" value="1"/>
</dbReference>
<evidence type="ECO:0000256" key="3">
    <source>
        <dbReference type="ARBA" id="ARBA00023015"/>
    </source>
</evidence>
<keyword evidence="2" id="KW-0862">Zinc</keyword>
<dbReference type="AlphaFoldDB" id="A0A9P7AZA6"/>
<dbReference type="InterPro" id="IPR051430">
    <property type="entry name" value="Fungal_TF_Env_Response"/>
</dbReference>
<evidence type="ECO:0000256" key="1">
    <source>
        <dbReference type="ARBA" id="ARBA00022723"/>
    </source>
</evidence>
<dbReference type="InterPro" id="IPR001138">
    <property type="entry name" value="Zn2Cys6_DnaBD"/>
</dbReference>
<dbReference type="Gene3D" id="4.10.240.10">
    <property type="entry name" value="Zn(2)-C6 fungal-type DNA-binding domain"/>
    <property type="match status" value="1"/>
</dbReference>
<dbReference type="EMBL" id="VNKQ01000005">
    <property type="protein sequence ID" value="KAG0650849.1"/>
    <property type="molecule type" value="Genomic_DNA"/>
</dbReference>
<evidence type="ECO:0000256" key="4">
    <source>
        <dbReference type="ARBA" id="ARBA00023125"/>
    </source>
</evidence>
<keyword evidence="9" id="KW-1185">Reference proteome</keyword>
<keyword evidence="4" id="KW-0238">DNA-binding</keyword>
<dbReference type="OrthoDB" id="4337792at2759"/>
<keyword evidence="6" id="KW-0539">Nucleus</keyword>
<dbReference type="PANTHER" id="PTHR31944">
    <property type="entry name" value="HEME-RESPONSIVE ZINC FINGER TRANSCRIPTION FACTOR HAP1"/>
    <property type="match status" value="1"/>
</dbReference>